<dbReference type="PANTHER" id="PTHR30627:SF1">
    <property type="entry name" value="PEPTIDOGLYCAN D,D-TRANSPEPTIDASE FTSI"/>
    <property type="match status" value="1"/>
</dbReference>
<accession>A0AAE3VMN2</accession>
<evidence type="ECO:0000256" key="4">
    <source>
        <dbReference type="SAM" id="Phobius"/>
    </source>
</evidence>
<evidence type="ECO:0000259" key="6">
    <source>
        <dbReference type="Pfam" id="PF03717"/>
    </source>
</evidence>
<dbReference type="Pfam" id="PF00905">
    <property type="entry name" value="Transpeptidase"/>
    <property type="match status" value="1"/>
</dbReference>
<keyword evidence="3 4" id="KW-0472">Membrane</keyword>
<evidence type="ECO:0000313" key="8">
    <source>
        <dbReference type="Proteomes" id="UP001229244"/>
    </source>
</evidence>
<feature type="transmembrane region" description="Helical" evidence="4">
    <location>
        <begin position="30"/>
        <end position="49"/>
    </location>
</feature>
<organism evidence="7 8">
    <name type="scientific">Amorphus orientalis</name>
    <dbReference type="NCBI Taxonomy" id="649198"/>
    <lineage>
        <taxon>Bacteria</taxon>
        <taxon>Pseudomonadati</taxon>
        <taxon>Pseudomonadota</taxon>
        <taxon>Alphaproteobacteria</taxon>
        <taxon>Hyphomicrobiales</taxon>
        <taxon>Amorphaceae</taxon>
        <taxon>Amorphus</taxon>
    </lineage>
</organism>
<dbReference type="GO" id="GO:0004180">
    <property type="term" value="F:carboxypeptidase activity"/>
    <property type="evidence" value="ECO:0007669"/>
    <property type="project" value="UniProtKB-KW"/>
</dbReference>
<comment type="caution">
    <text evidence="7">The sequence shown here is derived from an EMBL/GenBank/DDBJ whole genome shotgun (WGS) entry which is preliminary data.</text>
</comment>
<dbReference type="PANTHER" id="PTHR30627">
    <property type="entry name" value="PEPTIDOGLYCAN D,D-TRANSPEPTIDASE"/>
    <property type="match status" value="1"/>
</dbReference>
<evidence type="ECO:0000313" key="7">
    <source>
        <dbReference type="EMBL" id="MDQ0315309.1"/>
    </source>
</evidence>
<sequence>MTTGSRTADLRSKMRQDPQQTEVARGRSRILLAMSVFVIVYLVIAGRLVTLGLSEVRPNVAYETAQEAVAAARPDIVDRNGEILATDLSTASLYAEPRRLLDVDEAIESLATVMPDLASASTRRRLASDAGFVWLKREITPEQRDRIHALGIPGLDFLTENRRFYPGGALAGHVLGLVDVDNAGIAGLEKYIDDNGLAALHKAGLARTGEDLAPVKLSLDLRVQHAVRDELARAMDRYQAIAAIGIVLDVHTGEVMAMSSLPDYDPNDPAQALEKDRMNRATAGVFELGSVFKTFTTAMALDSGKVSLSDSFDARAPIRIASYTINDFHGKHRVLTVPEVFIYSSNIGTARMALTAGIDTQKEFLGRLGLLDPIKTELPETAAPMLPPRWSDIAAMTISFGHGLSVSPMHAAVAAAALMNGGNLIPPTFFPRSRSEALEIAKPVVSPATSKAMRDLFLLNGEKGSGRNAQVEGYRVGGKTGTAEKVVNGRYISNKRFNSFLSAFPMDDPQYVVLVVIDEPKPEEGKHYATAGMNAAPTVSNIVRRTAPMLGVAPKFEEPAGETLMVSYDDR</sequence>
<gene>
    <name evidence="7" type="ORF">J2S73_001766</name>
</gene>
<name>A0AAE3VMN2_9HYPH</name>
<evidence type="ECO:0000259" key="5">
    <source>
        <dbReference type="Pfam" id="PF00905"/>
    </source>
</evidence>
<dbReference type="RefSeq" id="WP_370874409.1">
    <property type="nucleotide sequence ID" value="NZ_JAUSUL010000002.1"/>
</dbReference>
<dbReference type="InterPro" id="IPR050515">
    <property type="entry name" value="Beta-lactam/transpept"/>
</dbReference>
<dbReference type="SUPFAM" id="SSF56601">
    <property type="entry name" value="beta-lactamase/transpeptidase-like"/>
    <property type="match status" value="1"/>
</dbReference>
<keyword evidence="4" id="KW-1133">Transmembrane helix</keyword>
<keyword evidence="2" id="KW-0645">Protease</keyword>
<keyword evidence="2" id="KW-0378">Hydrolase</keyword>
<feature type="domain" description="Penicillin-binding protein transpeptidase" evidence="5">
    <location>
        <begin position="246"/>
        <end position="536"/>
    </location>
</feature>
<protein>
    <submittedName>
        <fullName evidence="7">Cell division protein FtsI (Penicillin-binding protein 3)</fullName>
    </submittedName>
</protein>
<dbReference type="EMBL" id="JAUSUL010000002">
    <property type="protein sequence ID" value="MDQ0315309.1"/>
    <property type="molecule type" value="Genomic_DNA"/>
</dbReference>
<evidence type="ECO:0000256" key="2">
    <source>
        <dbReference type="ARBA" id="ARBA00022645"/>
    </source>
</evidence>
<keyword evidence="7" id="KW-0132">Cell division</keyword>
<proteinExistence type="predicted"/>
<dbReference type="Gene3D" id="3.30.450.330">
    <property type="match status" value="1"/>
</dbReference>
<dbReference type="GO" id="GO:0051301">
    <property type="term" value="P:cell division"/>
    <property type="evidence" value="ECO:0007669"/>
    <property type="project" value="UniProtKB-KW"/>
</dbReference>
<dbReference type="GO" id="GO:0008658">
    <property type="term" value="F:penicillin binding"/>
    <property type="evidence" value="ECO:0007669"/>
    <property type="project" value="InterPro"/>
</dbReference>
<dbReference type="Gene3D" id="3.90.1310.10">
    <property type="entry name" value="Penicillin-binding protein 2a (Domain 2)"/>
    <property type="match status" value="1"/>
</dbReference>
<keyword evidence="4" id="KW-0812">Transmembrane</keyword>
<reference evidence="7" key="1">
    <citation type="submission" date="2023-07" db="EMBL/GenBank/DDBJ databases">
        <title>Genomic Encyclopedia of Type Strains, Phase IV (KMG-IV): sequencing the most valuable type-strain genomes for metagenomic binning, comparative biology and taxonomic classification.</title>
        <authorList>
            <person name="Goeker M."/>
        </authorList>
    </citation>
    <scope>NUCLEOTIDE SEQUENCE</scope>
    <source>
        <strain evidence="7">DSM 21202</strain>
    </source>
</reference>
<dbReference type="InterPro" id="IPR012338">
    <property type="entry name" value="Beta-lactam/transpept-like"/>
</dbReference>
<evidence type="ECO:0000256" key="3">
    <source>
        <dbReference type="ARBA" id="ARBA00023136"/>
    </source>
</evidence>
<dbReference type="GO" id="GO:0005886">
    <property type="term" value="C:plasma membrane"/>
    <property type="evidence" value="ECO:0007669"/>
    <property type="project" value="TreeGrafter"/>
</dbReference>
<comment type="subcellular location">
    <subcellularLocation>
        <location evidence="1">Membrane</location>
    </subcellularLocation>
</comment>
<dbReference type="SUPFAM" id="SSF56519">
    <property type="entry name" value="Penicillin binding protein dimerisation domain"/>
    <property type="match status" value="1"/>
</dbReference>
<dbReference type="Pfam" id="PF03717">
    <property type="entry name" value="PBP_dimer"/>
    <property type="match status" value="1"/>
</dbReference>
<keyword evidence="7" id="KW-0131">Cell cycle</keyword>
<dbReference type="InterPro" id="IPR005311">
    <property type="entry name" value="PBP_dimer"/>
</dbReference>
<keyword evidence="2" id="KW-0121">Carboxypeptidase</keyword>
<dbReference type="Proteomes" id="UP001229244">
    <property type="component" value="Unassembled WGS sequence"/>
</dbReference>
<keyword evidence="8" id="KW-1185">Reference proteome</keyword>
<dbReference type="Gene3D" id="3.40.710.10">
    <property type="entry name" value="DD-peptidase/beta-lactamase superfamily"/>
    <property type="match status" value="1"/>
</dbReference>
<feature type="domain" description="Penicillin-binding protein dimerisation" evidence="6">
    <location>
        <begin position="70"/>
        <end position="181"/>
    </location>
</feature>
<dbReference type="InterPro" id="IPR001460">
    <property type="entry name" value="PCN-bd_Tpept"/>
</dbReference>
<dbReference type="AlphaFoldDB" id="A0AAE3VMN2"/>
<evidence type="ECO:0000256" key="1">
    <source>
        <dbReference type="ARBA" id="ARBA00004370"/>
    </source>
</evidence>
<dbReference type="GO" id="GO:0071555">
    <property type="term" value="P:cell wall organization"/>
    <property type="evidence" value="ECO:0007669"/>
    <property type="project" value="TreeGrafter"/>
</dbReference>
<dbReference type="InterPro" id="IPR036138">
    <property type="entry name" value="PBP_dimer_sf"/>
</dbReference>